<dbReference type="InterPro" id="IPR010998">
    <property type="entry name" value="Integrase_recombinase_N"/>
</dbReference>
<dbReference type="InterPro" id="IPR011010">
    <property type="entry name" value="DNA_brk_join_enz"/>
</dbReference>
<comment type="caution">
    <text evidence="12">The sequence shown here is derived from an EMBL/GenBank/DDBJ whole genome shotgun (WGS) entry which is preliminary data.</text>
</comment>
<dbReference type="PANTHER" id="PTHR30349">
    <property type="entry name" value="PHAGE INTEGRASE-RELATED"/>
    <property type="match status" value="1"/>
</dbReference>
<feature type="domain" description="Core-binding (CB)" evidence="11">
    <location>
        <begin position="1"/>
        <end position="87"/>
    </location>
</feature>
<evidence type="ECO:0000313" key="13">
    <source>
        <dbReference type="Proteomes" id="UP000199135"/>
    </source>
</evidence>
<dbReference type="Gene3D" id="1.10.150.130">
    <property type="match status" value="1"/>
</dbReference>
<evidence type="ECO:0000256" key="1">
    <source>
        <dbReference type="ARBA" id="ARBA00004496"/>
    </source>
</evidence>
<feature type="active site" evidence="9">
    <location>
        <position position="190"/>
    </location>
</feature>
<keyword evidence="3 9" id="KW-0132">Cell division</keyword>
<evidence type="ECO:0000256" key="4">
    <source>
        <dbReference type="ARBA" id="ARBA00022829"/>
    </source>
</evidence>
<comment type="subunit">
    <text evidence="9">Forms a cyclic heterotetrameric complex composed of two molecules of XerC and two molecules of XerD.</text>
</comment>
<keyword evidence="6 9" id="KW-0238">DNA-binding</keyword>
<keyword evidence="8 9" id="KW-0131">Cell cycle</keyword>
<keyword evidence="2 9" id="KW-0963">Cytoplasm</keyword>
<comment type="similarity">
    <text evidence="9">Belongs to the 'phage' integrase family. XerC subfamily.</text>
</comment>
<accession>A0A1H6J4V2</accession>
<keyword evidence="13" id="KW-1185">Reference proteome</keyword>
<evidence type="ECO:0000256" key="7">
    <source>
        <dbReference type="ARBA" id="ARBA00023172"/>
    </source>
</evidence>
<evidence type="ECO:0000259" key="11">
    <source>
        <dbReference type="PROSITE" id="PS51900"/>
    </source>
</evidence>
<evidence type="ECO:0000313" key="12">
    <source>
        <dbReference type="EMBL" id="SEH53924.1"/>
    </source>
</evidence>
<evidence type="ECO:0000256" key="9">
    <source>
        <dbReference type="HAMAP-Rule" id="MF_01808"/>
    </source>
</evidence>
<gene>
    <name evidence="9" type="primary">xerC</name>
    <name evidence="12" type="ORF">SAMN05216447_10521</name>
</gene>
<comment type="subcellular location">
    <subcellularLocation>
        <location evidence="1 9">Cytoplasm</location>
    </subcellularLocation>
</comment>
<dbReference type="SUPFAM" id="SSF56349">
    <property type="entry name" value="DNA breaking-rejoining enzymes"/>
    <property type="match status" value="1"/>
</dbReference>
<feature type="domain" description="Tyr recombinase" evidence="10">
    <location>
        <begin position="108"/>
        <end position="309"/>
    </location>
</feature>
<dbReference type="PROSITE" id="PS51898">
    <property type="entry name" value="TYR_RECOMBINASE"/>
    <property type="match status" value="1"/>
</dbReference>
<proteinExistence type="inferred from homology"/>
<feature type="active site" evidence="9">
    <location>
        <position position="287"/>
    </location>
</feature>
<keyword evidence="4 9" id="KW-0159">Chromosome partition</keyword>
<dbReference type="HAMAP" id="MF_01808">
    <property type="entry name" value="Recomb_XerC_XerD"/>
    <property type="match status" value="1"/>
</dbReference>
<dbReference type="Pfam" id="PF00589">
    <property type="entry name" value="Phage_integrase"/>
    <property type="match status" value="1"/>
</dbReference>
<dbReference type="Gene3D" id="1.10.443.10">
    <property type="entry name" value="Intergrase catalytic core"/>
    <property type="match status" value="1"/>
</dbReference>
<dbReference type="Pfam" id="PF02899">
    <property type="entry name" value="Phage_int_SAM_1"/>
    <property type="match status" value="1"/>
</dbReference>
<evidence type="ECO:0000256" key="6">
    <source>
        <dbReference type="ARBA" id="ARBA00023125"/>
    </source>
</evidence>
<dbReference type="InterPro" id="IPR023009">
    <property type="entry name" value="Tyrosine_recombinase_XerC/XerD"/>
</dbReference>
<dbReference type="Proteomes" id="UP000199135">
    <property type="component" value="Unassembled WGS sequence"/>
</dbReference>
<dbReference type="EMBL" id="FNWT01000005">
    <property type="protein sequence ID" value="SEH53924.1"/>
    <property type="molecule type" value="Genomic_DNA"/>
</dbReference>
<evidence type="ECO:0000259" key="10">
    <source>
        <dbReference type="PROSITE" id="PS51898"/>
    </source>
</evidence>
<dbReference type="NCBIfam" id="NF001399">
    <property type="entry name" value="PRK00283.1"/>
    <property type="match status" value="1"/>
</dbReference>
<dbReference type="CDD" id="cd00798">
    <property type="entry name" value="INT_XerDC_C"/>
    <property type="match status" value="1"/>
</dbReference>
<sequence>MNLTQALEEYLGYLAVERGSAENTIESYGRDLRRYVAFLSDRGIEAVDGPQRMDIEEHLAALQDLGLAPASVQRAASAIKGFHRFMVGEQICESHPAADVMLPKKPDRLPDVLSHERVFALLDEPFRPELEPSPRTLKSGKVDVRGQACFHRDKAILEVLYGCGLRVSELCGLDLRDVVFEQEVVRVMGKGLKERVVPILGTAAAALRAYLDDWRPILSGSGRENSAVFLNVRGGRITRQAVHGICETYGGIVGIKGLHPHTLRHTYATHMLEGGMDLRTVQELLGHASISTTQLYTHVDRTHVRMAYLQAHPRARTGASRFEED</sequence>
<dbReference type="RefSeq" id="WP_078686691.1">
    <property type="nucleotide sequence ID" value="NZ_FNWT01000005.1"/>
</dbReference>
<evidence type="ECO:0000256" key="2">
    <source>
        <dbReference type="ARBA" id="ARBA00022490"/>
    </source>
</evidence>
<evidence type="ECO:0000256" key="5">
    <source>
        <dbReference type="ARBA" id="ARBA00022908"/>
    </source>
</evidence>
<keyword evidence="5 9" id="KW-0229">DNA integration</keyword>
<feature type="active site" description="O-(3'-phospho-DNA)-tyrosine intermediate" evidence="9">
    <location>
        <position position="296"/>
    </location>
</feature>
<dbReference type="PROSITE" id="PS51900">
    <property type="entry name" value="CB"/>
    <property type="match status" value="1"/>
</dbReference>
<reference evidence="12 13" key="1">
    <citation type="submission" date="2016-10" db="EMBL/GenBank/DDBJ databases">
        <authorList>
            <person name="Varghese N."/>
            <person name="Submissions S."/>
        </authorList>
    </citation>
    <scope>NUCLEOTIDE SEQUENCE [LARGE SCALE GENOMIC DNA]</scope>
    <source>
        <strain evidence="12 13">WCP15</strain>
    </source>
</reference>
<dbReference type="InterPro" id="IPR013762">
    <property type="entry name" value="Integrase-like_cat_sf"/>
</dbReference>
<protein>
    <recommendedName>
        <fullName evidence="9">Tyrosine recombinase XerC</fullName>
    </recommendedName>
</protein>
<dbReference type="InterPro" id="IPR002104">
    <property type="entry name" value="Integrase_catalytic"/>
</dbReference>
<dbReference type="InterPro" id="IPR050090">
    <property type="entry name" value="Tyrosine_recombinase_XerCD"/>
</dbReference>
<organism evidence="12 13">
    <name type="scientific">Parafannyhessea umbonata</name>
    <dbReference type="NCBI Taxonomy" id="604330"/>
    <lineage>
        <taxon>Bacteria</taxon>
        <taxon>Bacillati</taxon>
        <taxon>Actinomycetota</taxon>
        <taxon>Coriobacteriia</taxon>
        <taxon>Coriobacteriales</taxon>
        <taxon>Atopobiaceae</taxon>
        <taxon>Parafannyhessea</taxon>
    </lineage>
</organism>
<feature type="active site" evidence="9">
    <location>
        <position position="261"/>
    </location>
</feature>
<feature type="active site" evidence="9">
    <location>
        <position position="264"/>
    </location>
</feature>
<evidence type="ECO:0000256" key="3">
    <source>
        <dbReference type="ARBA" id="ARBA00022618"/>
    </source>
</evidence>
<dbReference type="InterPro" id="IPR044068">
    <property type="entry name" value="CB"/>
</dbReference>
<keyword evidence="7 9" id="KW-0233">DNA recombination</keyword>
<evidence type="ECO:0000256" key="8">
    <source>
        <dbReference type="ARBA" id="ARBA00023306"/>
    </source>
</evidence>
<feature type="active site" evidence="9">
    <location>
        <position position="166"/>
    </location>
</feature>
<dbReference type="InterPro" id="IPR004107">
    <property type="entry name" value="Integrase_SAM-like_N"/>
</dbReference>
<dbReference type="PANTHER" id="PTHR30349:SF81">
    <property type="entry name" value="TYROSINE RECOMBINASE XERC"/>
    <property type="match status" value="1"/>
</dbReference>
<comment type="function">
    <text evidence="9">Site-specific tyrosine recombinase, which acts by catalyzing the cutting and rejoining of the recombining DNA molecules. The XerC-XerD complex is essential to convert dimers of the bacterial chromosome into monomers to permit their segregation at cell division. It also contributes to the segregational stability of plasmids.</text>
</comment>
<name>A0A1H6J4V2_9ACTN</name>